<comment type="caution">
    <text evidence="1">The sequence shown here is derived from an EMBL/GenBank/DDBJ whole genome shotgun (WGS) entry which is preliminary data.</text>
</comment>
<protein>
    <submittedName>
        <fullName evidence="1">Uncharacterized protein</fullName>
    </submittedName>
</protein>
<dbReference type="AlphaFoldDB" id="A0A4Y2B660"/>
<proteinExistence type="predicted"/>
<gene>
    <name evidence="1" type="ORF">AVEN_81324_1</name>
</gene>
<organism evidence="1 2">
    <name type="scientific">Araneus ventricosus</name>
    <name type="common">Orbweaver spider</name>
    <name type="synonym">Epeira ventricosa</name>
    <dbReference type="NCBI Taxonomy" id="182803"/>
    <lineage>
        <taxon>Eukaryota</taxon>
        <taxon>Metazoa</taxon>
        <taxon>Ecdysozoa</taxon>
        <taxon>Arthropoda</taxon>
        <taxon>Chelicerata</taxon>
        <taxon>Arachnida</taxon>
        <taxon>Araneae</taxon>
        <taxon>Araneomorphae</taxon>
        <taxon>Entelegynae</taxon>
        <taxon>Araneoidea</taxon>
        <taxon>Araneidae</taxon>
        <taxon>Araneus</taxon>
    </lineage>
</organism>
<evidence type="ECO:0000313" key="1">
    <source>
        <dbReference type="EMBL" id="GBL87700.1"/>
    </source>
</evidence>
<dbReference type="EMBL" id="BGPR01000055">
    <property type="protein sequence ID" value="GBL87700.1"/>
    <property type="molecule type" value="Genomic_DNA"/>
</dbReference>
<dbReference type="Proteomes" id="UP000499080">
    <property type="component" value="Unassembled WGS sequence"/>
</dbReference>
<sequence length="109" mass="12434">MPGVFQNDQALCNKSDYLNSPTSYTLSEQERSCKELRRTGGVVSPTCIKRRLQLKNGRHIPSNEKNRSIEIMQTRKIISSGIYCIQLTRKQKYKLMSNPHDCTDSALKG</sequence>
<accession>A0A4Y2B660</accession>
<name>A0A4Y2B660_ARAVE</name>
<reference evidence="1 2" key="1">
    <citation type="journal article" date="2019" name="Sci. Rep.">
        <title>Orb-weaving spider Araneus ventricosus genome elucidates the spidroin gene catalogue.</title>
        <authorList>
            <person name="Kono N."/>
            <person name="Nakamura H."/>
            <person name="Ohtoshi R."/>
            <person name="Moran D.A.P."/>
            <person name="Shinohara A."/>
            <person name="Yoshida Y."/>
            <person name="Fujiwara M."/>
            <person name="Mori M."/>
            <person name="Tomita M."/>
            <person name="Arakawa K."/>
        </authorList>
    </citation>
    <scope>NUCLEOTIDE SEQUENCE [LARGE SCALE GENOMIC DNA]</scope>
</reference>
<keyword evidence="2" id="KW-1185">Reference proteome</keyword>
<evidence type="ECO:0000313" key="2">
    <source>
        <dbReference type="Proteomes" id="UP000499080"/>
    </source>
</evidence>